<proteinExistence type="predicted"/>
<keyword evidence="1" id="KW-0812">Transmembrane</keyword>
<dbReference type="EMBL" id="JBHFNR010000021">
    <property type="protein sequence ID" value="MFB2892046.1"/>
    <property type="molecule type" value="Genomic_DNA"/>
</dbReference>
<dbReference type="Proteomes" id="UP001576784">
    <property type="component" value="Unassembled WGS sequence"/>
</dbReference>
<accession>A0ABV4XK08</accession>
<evidence type="ECO:0000313" key="2">
    <source>
        <dbReference type="EMBL" id="MFB2892046.1"/>
    </source>
</evidence>
<dbReference type="RefSeq" id="WP_413261720.1">
    <property type="nucleotide sequence ID" value="NZ_JBHFNR010000021.1"/>
</dbReference>
<keyword evidence="3" id="KW-1185">Reference proteome</keyword>
<reference evidence="2 3" key="1">
    <citation type="submission" date="2024-09" db="EMBL/GenBank/DDBJ databases">
        <title>Floridaenema gen nov. (Aerosakkonemataceae, Aerosakkonematales ord. nov., Cyanobacteria) from benthic tropical and subtropical fresh waters, with the description of four new species.</title>
        <authorList>
            <person name="Moretto J.A."/>
            <person name="Berthold D.E."/>
            <person name="Lefler F.W."/>
            <person name="Huang I.-S."/>
            <person name="Laughinghouse H. IV."/>
        </authorList>
    </citation>
    <scope>NUCLEOTIDE SEQUENCE [LARGE SCALE GENOMIC DNA]</scope>
    <source>
        <strain evidence="2 3">BLCC-F50</strain>
    </source>
</reference>
<name>A0ABV4XK08_9CYAN</name>
<comment type="caution">
    <text evidence="2">The sequence shown here is derived from an EMBL/GenBank/DDBJ whole genome shotgun (WGS) entry which is preliminary data.</text>
</comment>
<keyword evidence="1" id="KW-1133">Transmembrane helix</keyword>
<keyword evidence="1" id="KW-0472">Membrane</keyword>
<evidence type="ECO:0000313" key="3">
    <source>
        <dbReference type="Proteomes" id="UP001576784"/>
    </source>
</evidence>
<sequence length="336" mass="38076">MSQYLNQDEILRLADLLVRSQKVEARKALCRKIGIEPNQLAFISDQTDESFAINLISYLNEVGNTTAICQLCCQELRPIFQRGQHELILKEIAIKLNCKSQFFSRYSPSEPTDLNENSLPTSGVKSLFDKIVKAKNKLITGGIIILLVLAAGYPTYEYLKQPSQLVEVQMLKQKAALAVSEIEGNIGEYKEGVIPVKPTKVNLINFIVEAQFDNPYDGATNNWTYGFAFQENTSNQLNDPQRKSFDLWVSSMKKEWRFGTTSSGKLPNLNLSDKNSNTLTLIVKDKKATFFVNDRYIETFDVSEFKNKGDVFLLAKDGISGKLVQYRNLRVWSLDN</sequence>
<feature type="transmembrane region" description="Helical" evidence="1">
    <location>
        <begin position="138"/>
        <end position="156"/>
    </location>
</feature>
<gene>
    <name evidence="2" type="ORF">ACE1CI_03765</name>
</gene>
<evidence type="ECO:0000256" key="1">
    <source>
        <dbReference type="SAM" id="Phobius"/>
    </source>
</evidence>
<protein>
    <submittedName>
        <fullName evidence="2">Uncharacterized protein</fullName>
    </submittedName>
</protein>
<organism evidence="2 3">
    <name type="scientific">Floridaenema flaviceps BLCC-F50</name>
    <dbReference type="NCBI Taxonomy" id="3153642"/>
    <lineage>
        <taxon>Bacteria</taxon>
        <taxon>Bacillati</taxon>
        <taxon>Cyanobacteriota</taxon>
        <taxon>Cyanophyceae</taxon>
        <taxon>Oscillatoriophycideae</taxon>
        <taxon>Aerosakkonematales</taxon>
        <taxon>Aerosakkonemataceae</taxon>
        <taxon>Floridanema</taxon>
        <taxon>Floridanema flaviceps</taxon>
    </lineage>
</organism>